<keyword evidence="5" id="KW-0800">Toxin</keyword>
<dbReference type="PRINTS" id="PR01415">
    <property type="entry name" value="ANKYRIN"/>
</dbReference>
<evidence type="ECO:0000256" key="8">
    <source>
        <dbReference type="PROSITE-ProRule" id="PRU00023"/>
    </source>
</evidence>
<dbReference type="EMBL" id="CAJVAF010000104">
    <property type="protein sequence ID" value="CAG7590527.1"/>
    <property type="molecule type" value="Genomic_DNA"/>
</dbReference>
<dbReference type="PROSITE" id="PS50297">
    <property type="entry name" value="ANK_REP_REGION"/>
    <property type="match status" value="2"/>
</dbReference>
<keyword evidence="6 8" id="KW-0040">ANK repeat</keyword>
<feature type="compositionally biased region" description="Polar residues" evidence="9">
    <location>
        <begin position="303"/>
        <end position="324"/>
    </location>
</feature>
<dbReference type="PROSITE" id="PS50088">
    <property type="entry name" value="ANK_REPEAT"/>
    <property type="match status" value="3"/>
</dbReference>
<proteinExistence type="predicted"/>
<keyword evidence="7" id="KW-0472">Membrane</keyword>
<feature type="compositionally biased region" description="Basic and acidic residues" evidence="9">
    <location>
        <begin position="351"/>
        <end position="364"/>
    </location>
</feature>
<comment type="subcellular location">
    <subcellularLocation>
        <location evidence="1">Target cell membrane</location>
    </subcellularLocation>
</comment>
<feature type="repeat" description="ANK" evidence="8">
    <location>
        <begin position="532"/>
        <end position="564"/>
    </location>
</feature>
<feature type="repeat" description="ANK" evidence="8">
    <location>
        <begin position="499"/>
        <end position="531"/>
    </location>
</feature>
<feature type="compositionally biased region" description="Low complexity" evidence="9">
    <location>
        <begin position="325"/>
        <end position="336"/>
    </location>
</feature>
<dbReference type="SMART" id="SM00248">
    <property type="entry name" value="ANK"/>
    <property type="match status" value="5"/>
</dbReference>
<organism evidence="10 11">
    <name type="scientific">Hyalomma marginatum</name>
    <dbReference type="NCBI Taxonomy" id="34627"/>
    <lineage>
        <taxon>Eukaryota</taxon>
        <taxon>Metazoa</taxon>
        <taxon>Ecdysozoa</taxon>
        <taxon>Arthropoda</taxon>
        <taxon>Chelicerata</taxon>
        <taxon>Arachnida</taxon>
        <taxon>Acari</taxon>
        <taxon>Parasitiformes</taxon>
        <taxon>Ixodida</taxon>
        <taxon>Ixodoidea</taxon>
        <taxon>Ixodidae</taxon>
        <taxon>Hyalomminae</taxon>
        <taxon>Hyalomma</taxon>
    </lineage>
</organism>
<keyword evidence="5" id="KW-0528">Neurotoxin</keyword>
<evidence type="ECO:0000256" key="4">
    <source>
        <dbReference type="ARBA" id="ARBA00022737"/>
    </source>
</evidence>
<keyword evidence="11" id="KW-1185">Reference proteome</keyword>
<keyword evidence="2" id="KW-0268">Exocytosis</keyword>
<evidence type="ECO:0000256" key="6">
    <source>
        <dbReference type="ARBA" id="ARBA00023043"/>
    </source>
</evidence>
<keyword evidence="5" id="KW-0638">Presynaptic neurotoxin</keyword>
<dbReference type="Pfam" id="PF12796">
    <property type="entry name" value="Ank_2"/>
    <property type="match status" value="2"/>
</dbReference>
<dbReference type="GO" id="GO:0044231">
    <property type="term" value="C:host cell presynaptic membrane"/>
    <property type="evidence" value="ECO:0007669"/>
    <property type="project" value="UniProtKB-KW"/>
</dbReference>
<evidence type="ECO:0000256" key="1">
    <source>
        <dbReference type="ARBA" id="ARBA00004175"/>
    </source>
</evidence>
<reference evidence="10" key="1">
    <citation type="submission" date="2021-06" db="EMBL/GenBank/DDBJ databases">
        <authorList>
            <person name="Nardi T."/>
            <person name="Nardi T."/>
        </authorList>
    </citation>
    <scope>NUCLEOTIDE SEQUENCE</scope>
</reference>
<feature type="region of interest" description="Disordered" evidence="9">
    <location>
        <begin position="269"/>
        <end position="424"/>
    </location>
</feature>
<feature type="region of interest" description="Disordered" evidence="9">
    <location>
        <begin position="114"/>
        <end position="133"/>
    </location>
</feature>
<keyword evidence="4" id="KW-0677">Repeat</keyword>
<feature type="compositionally biased region" description="Low complexity" evidence="9">
    <location>
        <begin position="119"/>
        <end position="131"/>
    </location>
</feature>
<evidence type="ECO:0000256" key="5">
    <source>
        <dbReference type="ARBA" id="ARBA00023028"/>
    </source>
</evidence>
<feature type="repeat" description="ANK" evidence="8">
    <location>
        <begin position="621"/>
        <end position="653"/>
    </location>
</feature>
<dbReference type="GO" id="GO:0044218">
    <property type="term" value="C:other organism cell membrane"/>
    <property type="evidence" value="ECO:0007669"/>
    <property type="project" value="UniProtKB-KW"/>
</dbReference>
<gene>
    <name evidence="10" type="ORF">MHYMCMPASI_00326</name>
</gene>
<evidence type="ECO:0008006" key="12">
    <source>
        <dbReference type="Google" id="ProtNLM"/>
    </source>
</evidence>
<keyword evidence="7" id="KW-1053">Target membrane</keyword>
<evidence type="ECO:0000256" key="9">
    <source>
        <dbReference type="SAM" id="MobiDB-lite"/>
    </source>
</evidence>
<dbReference type="AlphaFoldDB" id="A0A8S4C4L3"/>
<name>A0A8S4C4L3_9ACAR</name>
<keyword evidence="3" id="KW-1052">Target cell membrane</keyword>
<feature type="compositionally biased region" description="Polar residues" evidence="9">
    <location>
        <begin position="371"/>
        <end position="384"/>
    </location>
</feature>
<protein>
    <recommendedName>
        <fullName evidence="12">Ankyrin repeat domain-containing protein</fullName>
    </recommendedName>
</protein>
<evidence type="ECO:0000313" key="10">
    <source>
        <dbReference type="EMBL" id="CAG7590527.1"/>
    </source>
</evidence>
<dbReference type="GO" id="GO:0006887">
    <property type="term" value="P:exocytosis"/>
    <property type="evidence" value="ECO:0007669"/>
    <property type="project" value="UniProtKB-KW"/>
</dbReference>
<evidence type="ECO:0000256" key="2">
    <source>
        <dbReference type="ARBA" id="ARBA00022483"/>
    </source>
</evidence>
<dbReference type="InterPro" id="IPR036770">
    <property type="entry name" value="Ankyrin_rpt-contain_sf"/>
</dbReference>
<evidence type="ECO:0000256" key="7">
    <source>
        <dbReference type="ARBA" id="ARBA00023298"/>
    </source>
</evidence>
<dbReference type="SUPFAM" id="SSF48403">
    <property type="entry name" value="Ankyrin repeat"/>
    <property type="match status" value="1"/>
</dbReference>
<dbReference type="PANTHER" id="PTHR24171:SF9">
    <property type="entry name" value="ANKYRIN REPEAT DOMAIN-CONTAINING PROTEIN 39"/>
    <property type="match status" value="1"/>
</dbReference>
<evidence type="ECO:0000256" key="3">
    <source>
        <dbReference type="ARBA" id="ARBA00022537"/>
    </source>
</evidence>
<comment type="caution">
    <text evidence="10">The sequence shown here is derived from an EMBL/GenBank/DDBJ whole genome shotgun (WGS) entry which is preliminary data.</text>
</comment>
<dbReference type="Gene3D" id="1.25.40.20">
    <property type="entry name" value="Ankyrin repeat-containing domain"/>
    <property type="match status" value="2"/>
</dbReference>
<dbReference type="PANTHER" id="PTHR24171">
    <property type="entry name" value="ANKYRIN REPEAT DOMAIN-CONTAINING PROTEIN 39-RELATED"/>
    <property type="match status" value="1"/>
</dbReference>
<accession>A0A8S4C4L3</accession>
<sequence>MPFKIALLLLYKKFIVLLCCTLFIANIAYCIDFSSDFNIDQNFLNEMKKSFGEESEPIKQDLIKPPINYYEKATNTTPDSNNNPIKKVEKASKEANTEKQSGMQKIQDLQVLPSNSSNTLAPPALPAETPAKQNNFNNTKALINQFKSPQNDNMTQIAPQVGNISSPVTPRPAYEISQALDQKSGNSLIEIPHLAAPKTPEPKQVTISKLPSPEPVLPTLNPAQTKALPLSDNSYSIQQPNVVTPTRTEPTLIAPSPTPQVIQLAPVTSGSPATQADLLQAPTPPKTSSLPQENAAPKIPTKVRTSMSSTVAPEAQKASTPYTLSPSKSSMSQKPSALKAFSKPGIKKPAPKKDNSTQKIEASKLSRKVQTKSTATKQGNSKQQLKCIPRPKAPPKKVNKKRDNIKNTASKIELPPPMSFEEADNLGLSPRSVYDYRDQSLPPNINKTEYSENNKHLPKAFFHSEYSRLLFAAVNKNDIGAMRALLKKGADINTVSPNYGYTPLMQAVLKKKIDVARYLITRGANFNQQANDGKTALHLAAIVNDAEMFKMLIAAGTNTYITDIEDKRAFQYVTSSKMASQLALYYDNVNEALLSCAELGILGCVKFAIERGADVNTSDKNRNTALILAAKNGDEAVINWLLYKGARPSKINIKGNTAASLARRHGHTDIADSLETAEIQEEIAGYKPEDIIMAKSGFTSMPEETRMKPIIREPKKNIRPHKPKKLTIRRYCD</sequence>
<dbReference type="InterPro" id="IPR002110">
    <property type="entry name" value="Ankyrin_rpt"/>
</dbReference>
<dbReference type="Proteomes" id="UP000837675">
    <property type="component" value="Unassembled WGS sequence"/>
</dbReference>
<evidence type="ECO:0000313" key="11">
    <source>
        <dbReference type="Proteomes" id="UP000837675"/>
    </source>
</evidence>